<sequence>MKLVVQVKLLPTPGQAAALAATLPLCNAAANDVSAVAFAQGVFARQKLQKLVYADLKARGLSAQPALHVIRKVADAYTTLHAQIEAGLLGGEHSSRRRKAESKPITFRNDAAQPFDDRCLSWQMDARTISIWTTSGRIRGIAFTRPHPRHRLHRRARTAQIPGGPPQGRNRPGAPRRDVLAERDL</sequence>
<evidence type="ECO:0000256" key="2">
    <source>
        <dbReference type="SAM" id="SignalP"/>
    </source>
</evidence>
<accession>A0ABP8UKJ9</accession>
<evidence type="ECO:0000313" key="4">
    <source>
        <dbReference type="Proteomes" id="UP001501442"/>
    </source>
</evidence>
<feature type="region of interest" description="Disordered" evidence="1">
    <location>
        <begin position="146"/>
        <end position="185"/>
    </location>
</feature>
<dbReference type="EMBL" id="BAABHK010000010">
    <property type="protein sequence ID" value="GAA4632207.1"/>
    <property type="molecule type" value="Genomic_DNA"/>
</dbReference>
<gene>
    <name evidence="3" type="ORF">GCM10023196_064680</name>
</gene>
<evidence type="ECO:0000256" key="1">
    <source>
        <dbReference type="SAM" id="MobiDB-lite"/>
    </source>
</evidence>
<evidence type="ECO:0000313" key="3">
    <source>
        <dbReference type="EMBL" id="GAA4632207.1"/>
    </source>
</evidence>
<feature type="signal peptide" evidence="2">
    <location>
        <begin position="1"/>
        <end position="16"/>
    </location>
</feature>
<feature type="compositionally biased region" description="Basic residues" evidence="1">
    <location>
        <begin position="146"/>
        <end position="157"/>
    </location>
</feature>
<dbReference type="RefSeq" id="WP_345435201.1">
    <property type="nucleotide sequence ID" value="NZ_BAABHK010000010.1"/>
</dbReference>
<evidence type="ECO:0008006" key="5">
    <source>
        <dbReference type="Google" id="ProtNLM"/>
    </source>
</evidence>
<comment type="caution">
    <text evidence="3">The sequence shown here is derived from an EMBL/GenBank/DDBJ whole genome shotgun (WGS) entry which is preliminary data.</text>
</comment>
<keyword evidence="4" id="KW-1185">Reference proteome</keyword>
<feature type="chain" id="PRO_5046651112" description="Transposase" evidence="2">
    <location>
        <begin position="17"/>
        <end position="185"/>
    </location>
</feature>
<reference evidence="4" key="1">
    <citation type="journal article" date="2019" name="Int. J. Syst. Evol. Microbiol.">
        <title>The Global Catalogue of Microorganisms (GCM) 10K type strain sequencing project: providing services to taxonomists for standard genome sequencing and annotation.</title>
        <authorList>
            <consortium name="The Broad Institute Genomics Platform"/>
            <consortium name="The Broad Institute Genome Sequencing Center for Infectious Disease"/>
            <person name="Wu L."/>
            <person name="Ma J."/>
        </authorList>
    </citation>
    <scope>NUCLEOTIDE SEQUENCE [LARGE SCALE GENOMIC DNA]</scope>
    <source>
        <strain evidence="4">JCM 17939</strain>
    </source>
</reference>
<feature type="compositionally biased region" description="Basic and acidic residues" evidence="1">
    <location>
        <begin position="175"/>
        <end position="185"/>
    </location>
</feature>
<keyword evidence="2" id="KW-0732">Signal</keyword>
<name>A0ABP8UKJ9_9ACTN</name>
<proteinExistence type="predicted"/>
<organism evidence="3 4">
    <name type="scientific">Actinoallomurus vinaceus</name>
    <dbReference type="NCBI Taxonomy" id="1080074"/>
    <lineage>
        <taxon>Bacteria</taxon>
        <taxon>Bacillati</taxon>
        <taxon>Actinomycetota</taxon>
        <taxon>Actinomycetes</taxon>
        <taxon>Streptosporangiales</taxon>
        <taxon>Thermomonosporaceae</taxon>
        <taxon>Actinoallomurus</taxon>
    </lineage>
</organism>
<dbReference type="Proteomes" id="UP001501442">
    <property type="component" value="Unassembled WGS sequence"/>
</dbReference>
<protein>
    <recommendedName>
        <fullName evidence="5">Transposase</fullName>
    </recommendedName>
</protein>